<protein>
    <recommendedName>
        <fullName evidence="4">Lipoprotein</fullName>
    </recommendedName>
</protein>
<dbReference type="RefSeq" id="WP_386842480.1">
    <property type="nucleotide sequence ID" value="NZ_JBHUMK010000010.1"/>
</dbReference>
<evidence type="ECO:0000313" key="2">
    <source>
        <dbReference type="EMBL" id="MFD2608174.1"/>
    </source>
</evidence>
<feature type="chain" id="PRO_5045340390" description="Lipoprotein" evidence="1">
    <location>
        <begin position="25"/>
        <end position="248"/>
    </location>
</feature>
<sequence>MRRSLLPPALSALLLAACAPTATGTRPTPDGGFRAAFSEQGVVWVSGGRACVARVPEYAPVCPRLPRVADVAWNGPDAWAAVPELGQTVTLDGAARSVPVGRVVALSATRAYREDGSAVTFAGQPARGLPFAPLTVVTGGNGEDYALVRGRAGTQLLRVSDGAVLEAQAGPELLALPAGARSATEPQVVTPFGSYVLANGRLERRDGAGRVMLALPHEPGRVGLVGQDVVTVDETGRLRRFTADLQER</sequence>
<dbReference type="Proteomes" id="UP001597475">
    <property type="component" value="Unassembled WGS sequence"/>
</dbReference>
<keyword evidence="3" id="KW-1185">Reference proteome</keyword>
<evidence type="ECO:0000256" key="1">
    <source>
        <dbReference type="SAM" id="SignalP"/>
    </source>
</evidence>
<evidence type="ECO:0000313" key="3">
    <source>
        <dbReference type="Proteomes" id="UP001597475"/>
    </source>
</evidence>
<feature type="signal peptide" evidence="1">
    <location>
        <begin position="1"/>
        <end position="24"/>
    </location>
</feature>
<gene>
    <name evidence="2" type="ORF">ACFSR9_01800</name>
</gene>
<reference evidence="3" key="1">
    <citation type="journal article" date="2019" name="Int. J. Syst. Evol. Microbiol.">
        <title>The Global Catalogue of Microorganisms (GCM) 10K type strain sequencing project: providing services to taxonomists for standard genome sequencing and annotation.</title>
        <authorList>
            <consortium name="The Broad Institute Genomics Platform"/>
            <consortium name="The Broad Institute Genome Sequencing Center for Infectious Disease"/>
            <person name="Wu L."/>
            <person name="Ma J."/>
        </authorList>
    </citation>
    <scope>NUCLEOTIDE SEQUENCE [LARGE SCALE GENOMIC DNA]</scope>
    <source>
        <strain evidence="3">KCTC 33842</strain>
    </source>
</reference>
<name>A0ABW5NYT4_9DEIO</name>
<keyword evidence="1" id="KW-0732">Signal</keyword>
<dbReference type="PROSITE" id="PS51257">
    <property type="entry name" value="PROKAR_LIPOPROTEIN"/>
    <property type="match status" value="1"/>
</dbReference>
<proteinExistence type="predicted"/>
<comment type="caution">
    <text evidence="2">The sequence shown here is derived from an EMBL/GenBank/DDBJ whole genome shotgun (WGS) entry which is preliminary data.</text>
</comment>
<accession>A0ABW5NYT4</accession>
<organism evidence="2 3">
    <name type="scientific">Deinococcus taklimakanensis</name>
    <dbReference type="NCBI Taxonomy" id="536443"/>
    <lineage>
        <taxon>Bacteria</taxon>
        <taxon>Thermotogati</taxon>
        <taxon>Deinococcota</taxon>
        <taxon>Deinococci</taxon>
        <taxon>Deinococcales</taxon>
        <taxon>Deinococcaceae</taxon>
        <taxon>Deinococcus</taxon>
    </lineage>
</organism>
<dbReference type="EMBL" id="JBHUMK010000010">
    <property type="protein sequence ID" value="MFD2608174.1"/>
    <property type="molecule type" value="Genomic_DNA"/>
</dbReference>
<evidence type="ECO:0008006" key="4">
    <source>
        <dbReference type="Google" id="ProtNLM"/>
    </source>
</evidence>